<accession>A0A1B8YFV8</accession>
<evidence type="ECO:0000313" key="2">
    <source>
        <dbReference type="Proteomes" id="UP000092665"/>
    </source>
</evidence>
<dbReference type="Proteomes" id="UP000092665">
    <property type="component" value="Unassembled WGS sequence"/>
</dbReference>
<dbReference type="EMBL" id="LOIC01000077">
    <property type="protein sequence ID" value="OCA53957.1"/>
    <property type="molecule type" value="Genomic_DNA"/>
</dbReference>
<protein>
    <submittedName>
        <fullName evidence="1">Uncharacterized protein</fullName>
    </submittedName>
</protein>
<keyword evidence="2" id="KW-1185">Reference proteome</keyword>
<gene>
    <name evidence="1" type="ORF">Phpb_03061</name>
</gene>
<name>A0A1B8YFV8_9GAMM</name>
<organism evidence="1 2">
    <name type="scientific">Photorhabdus namnaonensis</name>
    <dbReference type="NCBI Taxonomy" id="1851568"/>
    <lineage>
        <taxon>Bacteria</taxon>
        <taxon>Pseudomonadati</taxon>
        <taxon>Pseudomonadota</taxon>
        <taxon>Gammaproteobacteria</taxon>
        <taxon>Enterobacterales</taxon>
        <taxon>Morganellaceae</taxon>
        <taxon>Photorhabdus</taxon>
    </lineage>
</organism>
<comment type="caution">
    <text evidence="1">The sequence shown here is derived from an EMBL/GenBank/DDBJ whole genome shotgun (WGS) entry which is preliminary data.</text>
</comment>
<proteinExistence type="predicted"/>
<dbReference type="RefSeq" id="WP_165603305.1">
    <property type="nucleotide sequence ID" value="NZ_CAWMQN010000077.1"/>
</dbReference>
<sequence>MGTQHGKASPTYIFSKKSPEIMLHTGTDIKTMWLKDSGKYFKLFHATTLIFVMKSSN</sequence>
<reference evidence="2" key="1">
    <citation type="submission" date="2015-11" db="EMBL/GenBank/DDBJ databases">
        <authorList>
            <person name="Tobias N.J."/>
            <person name="Mishra B."/>
            <person name="Gupta D.K."/>
            <person name="Thines M."/>
            <person name="Stinear T.P."/>
            <person name="Bode H.B."/>
        </authorList>
    </citation>
    <scope>NUCLEOTIDE SEQUENCE [LARGE SCALE GENOMIC DNA]</scope>
    <source>
        <strain evidence="2">PB45.5</strain>
    </source>
</reference>
<evidence type="ECO:0000313" key="1">
    <source>
        <dbReference type="EMBL" id="OCA53957.1"/>
    </source>
</evidence>
<dbReference type="AlphaFoldDB" id="A0A1B8YFV8"/>